<keyword evidence="9" id="KW-1185">Reference proteome</keyword>
<dbReference type="GO" id="GO:0007155">
    <property type="term" value="P:cell adhesion"/>
    <property type="evidence" value="ECO:0007669"/>
    <property type="project" value="InterPro"/>
</dbReference>
<comment type="function">
    <text evidence="5">Required for morphogenesis and for the elongation of the flagellar filament by facilitating polymerization of the flagellin monomers at the tip of growing filament. Forms a capping structure, which prevents flagellin subunits (transported through the central channel of the flagellum) from leaking out without polymerization at the distal end.</text>
</comment>
<dbReference type="GO" id="GO:0009421">
    <property type="term" value="C:bacterial-type flagellum filament cap"/>
    <property type="evidence" value="ECO:0007669"/>
    <property type="project" value="InterPro"/>
</dbReference>
<dbReference type="InterPro" id="IPR040026">
    <property type="entry name" value="FliD"/>
</dbReference>
<evidence type="ECO:0000259" key="7">
    <source>
        <dbReference type="Pfam" id="PF07195"/>
    </source>
</evidence>
<feature type="coiled-coil region" evidence="5">
    <location>
        <begin position="765"/>
        <end position="819"/>
    </location>
</feature>
<reference evidence="8 9" key="1">
    <citation type="journal article" date="2012" name="J. Bacteriol.">
        <title>Draft Genome Sequence of Bacillus isronensis Strain B3W22, Isolated from the Upper Atmosphere.</title>
        <authorList>
            <person name="Shivaji S."/>
            <person name="Ara S."/>
            <person name="Singh S.K."/>
            <person name="Bandi S."/>
            <person name="Singh A."/>
            <person name="Pinnaka A.K."/>
        </authorList>
    </citation>
    <scope>NUCLEOTIDE SEQUENCE [LARGE SCALE GENOMIC DNA]</scope>
    <source>
        <strain evidence="8 9">B3W22</strain>
    </source>
</reference>
<dbReference type="PANTHER" id="PTHR30288:SF0">
    <property type="entry name" value="FLAGELLAR HOOK-ASSOCIATED PROTEIN 2"/>
    <property type="match status" value="1"/>
</dbReference>
<organism evidence="8 9">
    <name type="scientific">Solibacillus isronensis B3W22</name>
    <dbReference type="NCBI Taxonomy" id="1224748"/>
    <lineage>
        <taxon>Bacteria</taxon>
        <taxon>Bacillati</taxon>
        <taxon>Bacillota</taxon>
        <taxon>Bacilli</taxon>
        <taxon>Bacillales</taxon>
        <taxon>Caryophanaceae</taxon>
        <taxon>Solibacillus</taxon>
    </lineage>
</organism>
<keyword evidence="8" id="KW-0966">Cell projection</keyword>
<evidence type="ECO:0000256" key="5">
    <source>
        <dbReference type="RuleBase" id="RU362066"/>
    </source>
</evidence>
<dbReference type="PATRIC" id="fig|1224748.3.peg.2767"/>
<dbReference type="Pfam" id="PF07195">
    <property type="entry name" value="FliD_C"/>
    <property type="match status" value="1"/>
</dbReference>
<dbReference type="GO" id="GO:0009424">
    <property type="term" value="C:bacterial-type flagellum hook"/>
    <property type="evidence" value="ECO:0007669"/>
    <property type="project" value="UniProtKB-UniRule"/>
</dbReference>
<keyword evidence="3 5" id="KW-0175">Coiled coil</keyword>
<proteinExistence type="inferred from homology"/>
<comment type="caution">
    <text evidence="8">The sequence shown here is derived from an EMBL/GenBank/DDBJ whole genome shotgun (WGS) entry which is preliminary data.</text>
</comment>
<evidence type="ECO:0000313" key="8">
    <source>
        <dbReference type="EMBL" id="EKB44343.1"/>
    </source>
</evidence>
<dbReference type="Pfam" id="PF02465">
    <property type="entry name" value="FliD_N"/>
    <property type="match status" value="1"/>
</dbReference>
<evidence type="ECO:0000256" key="3">
    <source>
        <dbReference type="ARBA" id="ARBA00023054"/>
    </source>
</evidence>
<keyword evidence="8" id="KW-0969">Cilium</keyword>
<accession>K1L0Z8</accession>
<dbReference type="InterPro" id="IPR003481">
    <property type="entry name" value="FliD_N"/>
</dbReference>
<feature type="domain" description="Flagellar hook-associated protein 2 C-terminal" evidence="7">
    <location>
        <begin position="597"/>
        <end position="836"/>
    </location>
</feature>
<dbReference type="PANTHER" id="PTHR30288">
    <property type="entry name" value="FLAGELLAR CAP/ASSEMBLY PROTEIN FLID"/>
    <property type="match status" value="1"/>
</dbReference>
<evidence type="ECO:0000259" key="6">
    <source>
        <dbReference type="Pfam" id="PF02465"/>
    </source>
</evidence>
<keyword evidence="5" id="KW-0964">Secreted</keyword>
<keyword evidence="8" id="KW-0282">Flagellum</keyword>
<dbReference type="InterPro" id="IPR010809">
    <property type="entry name" value="FliD_C"/>
</dbReference>
<evidence type="ECO:0000313" key="9">
    <source>
        <dbReference type="Proteomes" id="UP000004738"/>
    </source>
</evidence>
<comment type="subcellular location">
    <subcellularLocation>
        <location evidence="5">Secreted</location>
    </subcellularLocation>
    <subcellularLocation>
        <location evidence="5">Bacterial flagellum</location>
    </subcellularLocation>
</comment>
<protein>
    <recommendedName>
        <fullName evidence="5">Flagellar hook-associated protein 2</fullName>
        <shortName evidence="5">HAP2</shortName>
    </recommendedName>
    <alternativeName>
        <fullName evidence="5">Flagellar cap protein</fullName>
    </alternativeName>
</protein>
<dbReference type="EMBL" id="AMCK01000016">
    <property type="protein sequence ID" value="EKB44343.1"/>
    <property type="molecule type" value="Genomic_DNA"/>
</dbReference>
<dbReference type="Proteomes" id="UP000004738">
    <property type="component" value="Unassembled WGS sequence"/>
</dbReference>
<dbReference type="RefSeq" id="WP_008407327.1">
    <property type="nucleotide sequence ID" value="NZ_AMCK01000016.1"/>
</dbReference>
<dbReference type="GO" id="GO:0071973">
    <property type="term" value="P:bacterial-type flagellum-dependent cell motility"/>
    <property type="evidence" value="ECO:0007669"/>
    <property type="project" value="TreeGrafter"/>
</dbReference>
<evidence type="ECO:0000256" key="4">
    <source>
        <dbReference type="ARBA" id="ARBA00023143"/>
    </source>
</evidence>
<name>K1L0Z8_9BACL</name>
<evidence type="ECO:0000256" key="1">
    <source>
        <dbReference type="ARBA" id="ARBA00009764"/>
    </source>
</evidence>
<evidence type="ECO:0000256" key="2">
    <source>
        <dbReference type="ARBA" id="ARBA00011255"/>
    </source>
</evidence>
<dbReference type="GO" id="GO:0005576">
    <property type="term" value="C:extracellular region"/>
    <property type="evidence" value="ECO:0007669"/>
    <property type="project" value="UniProtKB-SubCell"/>
</dbReference>
<comment type="subunit">
    <text evidence="2 5">Homopentamer.</text>
</comment>
<dbReference type="AlphaFoldDB" id="K1L0Z8"/>
<gene>
    <name evidence="8" type="ORF">B857_02797</name>
</gene>
<comment type="similarity">
    <text evidence="1 5">Belongs to the FliD family.</text>
</comment>
<sequence length="844" mass="92319">MVMRVGGLASGMDIDALVEKLMNAERAPLNKLTQKKQTYEWQRDAYRGVNTKLKTFDTYIADNLVLKSLNSKTASTSNSNLVSATATGSATGSLSIEGVSQLATSARAVGNQVSAVGSTKMSDLIGTGTKTIELKAIKADGTMPSEATKIEITDGMTVNQFVSKVNASNAGVSVVFENGRFSFTAKNSGDNKAGEEIDVVSGKDIFTSLGFFQQKDELGNVIDKFQTTDGKNAIFQVNGIATERPSNTFNLSGYNVILKDTFNSTQTIADKYKSAQKEMQLATENEANKAIALTNALSAYYGNGSSDTPNYTNTHNNSYNAVFGNTLSLTEQAEYRKLTTSDWKNLTAEEFETIKLASSNSKEDVIAAIDSSNLSDESKTKLKAFSAEKLQTVYNASENEFSHFKVQANYVSFGGSKLKDLSGEAITALKGLTIDETTDLSEIRTSISENEYFSDDLKSALKALDKETLSALQNSDEAILNEYATKAQSDELKSQYSKLGDAKILEVIADPSKVSSLTEEQQTIWNSLSATEQAAFKNLAEQNQLRSAYNTAKAEDTAADARLENAVSSLNTAKADAQNAGLLNGDGTINDDLVNAAPSAPPVSLSSTTNVDDMMNKIKEFVTTYNGLIKDLNDQTKETKYRDYAPLTPEQKKDMDEDEIKLWEEKAKSGLLRNDSVVRNGLSNMRSLIYQSNPGLEGTKYNTLFNIGITSSKSYNDGGTLEIDEAKLRKAIEEDPDAVERLFKNVEGKKEDVIDGKTVDTRGYLEKLRESMKSLEVNIEKKAGRSTMTDAQYAIGKSLIDNEKRIDTWQNKLKNIEARYWKQFTAMETAINKANQQSSMFMQG</sequence>
<keyword evidence="4 5" id="KW-0975">Bacterial flagellum</keyword>
<feature type="domain" description="Flagellar hook-associated protein 2 N-terminal" evidence="6">
    <location>
        <begin position="10"/>
        <end position="105"/>
    </location>
</feature>